<name>A0A2T3Y1D5_9BURK</name>
<keyword evidence="1" id="KW-0732">Signal</keyword>
<dbReference type="InterPro" id="IPR011042">
    <property type="entry name" value="6-blade_b-propeller_TolB-like"/>
</dbReference>
<dbReference type="SUPFAM" id="SSF63825">
    <property type="entry name" value="YWTD domain"/>
    <property type="match status" value="1"/>
</dbReference>
<dbReference type="RefSeq" id="WP_107148979.1">
    <property type="nucleotide sequence ID" value="NZ_PYUC01000001.1"/>
</dbReference>
<evidence type="ECO:0000313" key="2">
    <source>
        <dbReference type="EMBL" id="PTB22594.1"/>
    </source>
</evidence>
<organism evidence="2 3">
    <name type="scientific">Trinickia symbiotica</name>
    <dbReference type="NCBI Taxonomy" id="863227"/>
    <lineage>
        <taxon>Bacteria</taxon>
        <taxon>Pseudomonadati</taxon>
        <taxon>Pseudomonadota</taxon>
        <taxon>Betaproteobacteria</taxon>
        <taxon>Burkholderiales</taxon>
        <taxon>Burkholderiaceae</taxon>
        <taxon>Trinickia</taxon>
    </lineage>
</organism>
<protein>
    <recommendedName>
        <fullName evidence="4">BceP</fullName>
    </recommendedName>
</protein>
<evidence type="ECO:0008006" key="4">
    <source>
        <dbReference type="Google" id="ProtNLM"/>
    </source>
</evidence>
<dbReference type="EMBL" id="PYUC01000001">
    <property type="protein sequence ID" value="PTB22594.1"/>
    <property type="molecule type" value="Genomic_DNA"/>
</dbReference>
<dbReference type="Gene3D" id="2.120.10.30">
    <property type="entry name" value="TolB, C-terminal domain"/>
    <property type="match status" value="1"/>
</dbReference>
<accession>A0A2T3Y1D5</accession>
<sequence length="749" mass="81206">MSTRRAIRCVVMSVALLAECIWAQAQDSPRPLVRAPGRQLTVTTSWIGNTSGFGHGEWTQIDITSIAVSPDGRVFTDSPWDESGAEASVYQNGRRLQFAGGTHGWGNAGGNAVAINSRYAFVAVARGNENGKLAAEGVWPPKGRQWFGITRRAIGDVTRVEPFRQVSGADPHAVLASAFLPVNDVAVGTGGRIDGMAATDTMLYAATAKRDAIDVFDAESMKKVATWPVHEPGRMSAAPDGTLWVLTDTVTGTSSNLAHYGADGKKLPDVVALPEDTRAVDVTVDKNGRLLIADNGWRQQILIFAAAKPGRYELSGTFGQRNGIWGGAPSESGRPGPLRFNGLTGVGVDAAGNIYVSMNGVGPHLGTIGAGLGASLQSYSPDGRLRWEVDGLLFVDGACADPGRRDSVFTGNKRFVLDFSQPSGHEWKYAGFLSNRFKYPEDTVFHMDQWPGTPLARRVNGRTFLYLTDMYADHLKIYRFDPPHDGETAIPSGFIAGRASAVQSVPNAPPGGEWIWRNEKGDGQFNPEEFERNTSGEKLAGGWGWWIDTKGDIWRANDTAIHRLRFGGIDSSGNPVYSYAKMATFPIPAPFRYVKRAIYDAGGDTLFVTGYTADAMPESKDVPKEIGRVLARYDHWSSAKPTLRYATNLLWQPGGNPRRTLVSVTVEGDYLFAVEFIGAVHVFDKNTGAEVGVINPGAEVGNTSGHIDVVNAITAHRRENGEYLVFVEEDARGKVMMYRWTPSRVSTDG</sequence>
<dbReference type="InterPro" id="IPR011047">
    <property type="entry name" value="Quinoprotein_ADH-like_sf"/>
</dbReference>
<feature type="signal peptide" evidence="1">
    <location>
        <begin position="1"/>
        <end position="25"/>
    </location>
</feature>
<dbReference type="AlphaFoldDB" id="A0A2T3Y1D5"/>
<comment type="caution">
    <text evidence="2">The sequence shown here is derived from an EMBL/GenBank/DDBJ whole genome shotgun (WGS) entry which is preliminary data.</text>
</comment>
<evidence type="ECO:0000313" key="3">
    <source>
        <dbReference type="Proteomes" id="UP000240638"/>
    </source>
</evidence>
<evidence type="ECO:0000256" key="1">
    <source>
        <dbReference type="SAM" id="SignalP"/>
    </source>
</evidence>
<proteinExistence type="predicted"/>
<gene>
    <name evidence="2" type="ORF">C9I57_02130</name>
</gene>
<feature type="chain" id="PRO_5015548478" description="BceP" evidence="1">
    <location>
        <begin position="26"/>
        <end position="749"/>
    </location>
</feature>
<reference evidence="2 3" key="1">
    <citation type="submission" date="2018-03" db="EMBL/GenBank/DDBJ databases">
        <title>Whole genome analyses suggest that Burkholderia sensu lato contains two further novel genera in the rhizoxinica-symbiotica group Mycetohabitans gen. nov., and Trinickia gen. nov.: implications for the evolution of diazotrophy and nodulation in the Burkholderiaceae.</title>
        <authorList>
            <person name="Estrada De Los Santos P."/>
            <person name="Palmer M."/>
            <person name="Chavez-Ramirez B."/>
            <person name="Steenkamp E.T."/>
            <person name="Hirsch A.M."/>
            <person name="Manyaka P."/>
            <person name="Maluk M."/>
            <person name="Lafos M."/>
            <person name="Crook M."/>
            <person name="Gross E."/>
            <person name="Simon M.F."/>
            <person name="Bueno Dos Reis Junior F."/>
            <person name="Poole P.S."/>
            <person name="Venter S.N."/>
            <person name="James E.K."/>
        </authorList>
    </citation>
    <scope>NUCLEOTIDE SEQUENCE [LARGE SCALE GENOMIC DNA]</scope>
    <source>
        <strain evidence="2 3">JPY-366</strain>
    </source>
</reference>
<dbReference type="SUPFAM" id="SSF50998">
    <property type="entry name" value="Quinoprotein alcohol dehydrogenase-like"/>
    <property type="match status" value="1"/>
</dbReference>
<dbReference type="Proteomes" id="UP000240638">
    <property type="component" value="Unassembled WGS sequence"/>
</dbReference>